<sequence>MPSPKIIEIEQILKTYSIEDKQWLLQQLIQQLRLNNQEKPPVNYQQQAKEIIAADESL</sequence>
<gene>
    <name evidence="1" type="ORF">PN492_02110</name>
</gene>
<dbReference type="RefSeq" id="WP_155963615.1">
    <property type="nucleotide sequence ID" value="NZ_JAQMTU010000015.1"/>
</dbReference>
<proteinExistence type="predicted"/>
<evidence type="ECO:0000313" key="1">
    <source>
        <dbReference type="EMBL" id="MDB9485352.1"/>
    </source>
</evidence>
<keyword evidence="2" id="KW-1185">Reference proteome</keyword>
<organism evidence="1 2">
    <name type="scientific">Dolichospermum circinale CS-537/01</name>
    <dbReference type="NCBI Taxonomy" id="3021739"/>
    <lineage>
        <taxon>Bacteria</taxon>
        <taxon>Bacillati</taxon>
        <taxon>Cyanobacteriota</taxon>
        <taxon>Cyanophyceae</taxon>
        <taxon>Nostocales</taxon>
        <taxon>Aphanizomenonaceae</taxon>
        <taxon>Dolichospermum</taxon>
        <taxon>Dolichospermum circinale</taxon>
    </lineage>
</organism>
<dbReference type="Proteomes" id="UP001212123">
    <property type="component" value="Unassembled WGS sequence"/>
</dbReference>
<comment type="caution">
    <text evidence="1">The sequence shown here is derived from an EMBL/GenBank/DDBJ whole genome shotgun (WGS) entry which is preliminary data.</text>
</comment>
<name>A0ABT5A2C4_9CYAN</name>
<reference evidence="1 2" key="1">
    <citation type="submission" date="2023-01" db="EMBL/GenBank/DDBJ databases">
        <title>Genomes from the Australian National Cyanobacteria Reference Collection.</title>
        <authorList>
            <person name="Willis A."/>
            <person name="Lee E.M.F."/>
        </authorList>
    </citation>
    <scope>NUCLEOTIDE SEQUENCE [LARGE SCALE GENOMIC DNA]</scope>
    <source>
        <strain evidence="1 2">CS-537/01</strain>
    </source>
</reference>
<protein>
    <submittedName>
        <fullName evidence="1">Uncharacterized protein</fullName>
    </submittedName>
</protein>
<dbReference type="EMBL" id="JAQMTU010000015">
    <property type="protein sequence ID" value="MDB9485352.1"/>
    <property type="molecule type" value="Genomic_DNA"/>
</dbReference>
<accession>A0ABT5A2C4</accession>
<evidence type="ECO:0000313" key="2">
    <source>
        <dbReference type="Proteomes" id="UP001212123"/>
    </source>
</evidence>